<proteinExistence type="inferred from homology"/>
<dbReference type="EC" id="3.4.23.-" evidence="1"/>
<dbReference type="GO" id="GO:0004190">
    <property type="term" value="F:aspartic-type endopeptidase activity"/>
    <property type="evidence" value="ECO:0007669"/>
    <property type="project" value="UniProtKB-KW"/>
</dbReference>
<accession>A0A268P3I9</accession>
<organism evidence="4 5">
    <name type="scientific">Shouchella clausii</name>
    <name type="common">Alkalihalobacillus clausii</name>
    <dbReference type="NCBI Taxonomy" id="79880"/>
    <lineage>
        <taxon>Bacteria</taxon>
        <taxon>Bacillati</taxon>
        <taxon>Bacillota</taxon>
        <taxon>Bacilli</taxon>
        <taxon>Bacillales</taxon>
        <taxon>Bacillaceae</taxon>
        <taxon>Shouchella</taxon>
    </lineage>
</organism>
<comment type="function">
    <text evidence="1">Probable aspartic protease that is responsible for the proteolytic cleavage of the RNA polymerase sigma E factor (SigE/spoIIGB) to yield the active peptide in the mother cell during sporulation. Responds to a signal from the forespore that is triggered by the extracellular signal protein SpoIIR.</text>
</comment>
<feature type="active site" evidence="2">
    <location>
        <position position="181"/>
    </location>
</feature>
<dbReference type="RefSeq" id="WP_011247195.1">
    <property type="nucleotide sequence ID" value="NZ_BOQQ01000003.1"/>
</dbReference>
<dbReference type="AlphaFoldDB" id="A0A268P3I9"/>
<dbReference type="OMA" id="AFYFATF"/>
<reference evidence="4 5" key="1">
    <citation type="submission" date="2017-07" db="EMBL/GenBank/DDBJ databases">
        <title>Isolation and whole genome analysis of endospore-forming bacteria from heroin.</title>
        <authorList>
            <person name="Kalinowski J."/>
            <person name="Ahrens B."/>
            <person name="Al-Dilaimi A."/>
            <person name="Winkler A."/>
            <person name="Wibberg D."/>
            <person name="Schleenbecker U."/>
            <person name="Ruckert C."/>
            <person name="Wolfel R."/>
            <person name="Grass G."/>
        </authorList>
    </citation>
    <scope>NUCLEOTIDE SEQUENCE [LARGE SCALE GENOMIC DNA]</scope>
    <source>
        <strain evidence="4 5">7539</strain>
    </source>
</reference>
<evidence type="ECO:0000313" key="4">
    <source>
        <dbReference type="EMBL" id="PAE90241.1"/>
    </source>
</evidence>
<comment type="subcellular location">
    <subcellularLocation>
        <location evidence="1">Cell membrane</location>
    </subcellularLocation>
</comment>
<keyword evidence="3" id="KW-1133">Transmembrane helix</keyword>
<feature type="transmembrane region" description="Helical" evidence="3">
    <location>
        <begin position="90"/>
        <end position="108"/>
    </location>
</feature>
<evidence type="ECO:0000313" key="5">
    <source>
        <dbReference type="Proteomes" id="UP000216207"/>
    </source>
</evidence>
<comment type="subunit">
    <text evidence="1">Self-associates. Interacts with SigE. Interacts with SpoIIR.</text>
</comment>
<keyword evidence="1 3" id="KW-0472">Membrane</keyword>
<keyword evidence="1" id="KW-0064">Aspartyl protease</keyword>
<evidence type="ECO:0000256" key="1">
    <source>
        <dbReference type="PIRNR" id="PIRNR018571"/>
    </source>
</evidence>
<evidence type="ECO:0000256" key="3">
    <source>
        <dbReference type="SAM" id="Phobius"/>
    </source>
</evidence>
<protein>
    <recommendedName>
        <fullName evidence="1">Sporulation sigma-E factor-processing peptidase</fullName>
        <ecNumber evidence="1">3.4.23.-</ecNumber>
    </recommendedName>
    <alternativeName>
        <fullName evidence="1">Membrane-associated aspartic protease</fullName>
    </alternativeName>
    <alternativeName>
        <fullName evidence="1">Stage II sporulation protein GA</fullName>
    </alternativeName>
</protein>
<dbReference type="GO" id="GO:0030436">
    <property type="term" value="P:asexual sporulation"/>
    <property type="evidence" value="ECO:0007669"/>
    <property type="project" value="InterPro"/>
</dbReference>
<feature type="transmembrane region" description="Helical" evidence="3">
    <location>
        <begin position="128"/>
        <end position="145"/>
    </location>
</feature>
<feature type="transmembrane region" description="Helical" evidence="3">
    <location>
        <begin position="6"/>
        <end position="27"/>
    </location>
</feature>
<dbReference type="Proteomes" id="UP000216207">
    <property type="component" value="Unassembled WGS sequence"/>
</dbReference>
<dbReference type="GO" id="GO:0030435">
    <property type="term" value="P:sporulation resulting in formation of a cellular spore"/>
    <property type="evidence" value="ECO:0007669"/>
    <property type="project" value="UniProtKB-KW"/>
</dbReference>
<keyword evidence="1" id="KW-0749">Sporulation</keyword>
<dbReference type="PIRSF" id="PIRSF018571">
    <property type="entry name" value="SpoIIGA"/>
    <property type="match status" value="1"/>
</dbReference>
<dbReference type="Pfam" id="PF03419">
    <property type="entry name" value="Peptidase_U4"/>
    <property type="match status" value="1"/>
</dbReference>
<comment type="similarity">
    <text evidence="1">Belongs to the peptidase U4 family.</text>
</comment>
<dbReference type="InterPro" id="IPR005081">
    <property type="entry name" value="SpoIIGA"/>
</dbReference>
<dbReference type="NCBIfam" id="TIGR02854">
    <property type="entry name" value="spore_II_GA"/>
    <property type="match status" value="1"/>
</dbReference>
<dbReference type="GO" id="GO:0005886">
    <property type="term" value="C:plasma membrane"/>
    <property type="evidence" value="ECO:0007669"/>
    <property type="project" value="UniProtKB-SubCell"/>
</dbReference>
<comment type="caution">
    <text evidence="4">The sequence shown here is derived from an EMBL/GenBank/DDBJ whole genome shotgun (WGS) entry which is preliminary data.</text>
</comment>
<evidence type="ECO:0000256" key="2">
    <source>
        <dbReference type="PIRSR" id="PIRSR018571-1"/>
    </source>
</evidence>
<keyword evidence="1" id="KW-1003">Cell membrane</keyword>
<name>A0A268P3I9_SHOCL</name>
<dbReference type="EMBL" id="NPCC01000005">
    <property type="protein sequence ID" value="PAE90241.1"/>
    <property type="molecule type" value="Genomic_DNA"/>
</dbReference>
<keyword evidence="1" id="KW-0645">Protease</keyword>
<keyword evidence="1" id="KW-0378">Hydrolase</keyword>
<feature type="transmembrane region" description="Helical" evidence="3">
    <location>
        <begin position="34"/>
        <end position="51"/>
    </location>
</feature>
<keyword evidence="3" id="KW-0812">Transmembrane</keyword>
<dbReference type="GO" id="GO:0006508">
    <property type="term" value="P:proteolysis"/>
    <property type="evidence" value="ECO:0007669"/>
    <property type="project" value="UniProtKB-KW"/>
</dbReference>
<sequence>MTVYLDLIWLLNAGIDYLLLAATALLLKRRFSQWRLVLAALFASLIVFLMFTPAAPLFLNPVIKLIYSGLIVFIAFGYKRFSFFLQNLASFYFVTFVTGGGLFAMHYFFETNVDVLAFLPGHGVGGSMVSWAFVLIGFPLALYFCKQQFGAVKSKQFHASQLAEVEFWIEGISFSAPGLIDTGNRLRDPLTKMPVMVAEAALLYSAFGKQQVDALLELEAENEPSPLMKRVRLIPYRAVGQGSSYMAALKPDRVKIRYQNEAYETNHVLIGLSRETLSPEQHYRCIVHPQIMHEYAS</sequence>
<gene>
    <name evidence="4" type="primary">spoIIGA</name>
    <name evidence="4" type="ORF">CHH72_04480</name>
</gene>
<feature type="transmembrane region" description="Helical" evidence="3">
    <location>
        <begin position="57"/>
        <end position="78"/>
    </location>
</feature>